<proteinExistence type="predicted"/>
<protein>
    <submittedName>
        <fullName evidence="2">Uncharacterized protein</fullName>
    </submittedName>
</protein>
<accession>A0ABU9KPK4</accession>
<sequence>MDTLVYFGVLAILGGLEGYFAAIEKIEYNLLAVCCFLLWVVFFLRGFID</sequence>
<dbReference type="EMBL" id="JBCAUS010000002">
    <property type="protein sequence ID" value="MEL4304311.1"/>
    <property type="molecule type" value="Genomic_DNA"/>
</dbReference>
<gene>
    <name evidence="2" type="ORF">WOA13_00470</name>
</gene>
<feature type="transmembrane region" description="Helical" evidence="1">
    <location>
        <begin position="30"/>
        <end position="48"/>
    </location>
</feature>
<evidence type="ECO:0000313" key="2">
    <source>
        <dbReference type="EMBL" id="MEL4304311.1"/>
    </source>
</evidence>
<keyword evidence="1" id="KW-0472">Membrane</keyword>
<keyword evidence="3" id="KW-1185">Reference proteome</keyword>
<evidence type="ECO:0000256" key="1">
    <source>
        <dbReference type="SAM" id="Phobius"/>
    </source>
</evidence>
<name>A0ABU9KPK4_9EURY</name>
<dbReference type="RefSeq" id="WP_342126041.1">
    <property type="nucleotide sequence ID" value="NZ_JBCAUS010000002.1"/>
</dbReference>
<reference evidence="2 3" key="1">
    <citation type="submission" date="2024-04" db="EMBL/GenBank/DDBJ databases">
        <title>Methanococcoides sp. LMO-2.</title>
        <authorList>
            <person name="Liang L."/>
        </authorList>
    </citation>
    <scope>NUCLEOTIDE SEQUENCE [LARGE SCALE GENOMIC DNA]</scope>
    <source>
        <strain evidence="2 3">LMO-2</strain>
    </source>
</reference>
<keyword evidence="1" id="KW-0812">Transmembrane</keyword>
<evidence type="ECO:0000313" key="3">
    <source>
        <dbReference type="Proteomes" id="UP001396646"/>
    </source>
</evidence>
<organism evidence="2 3">
    <name type="scientific">Methanococcoides cohabitans</name>
    <dbReference type="NCBI Taxonomy" id="3136559"/>
    <lineage>
        <taxon>Archaea</taxon>
        <taxon>Methanobacteriati</taxon>
        <taxon>Methanobacteriota</taxon>
        <taxon>Stenosarchaea group</taxon>
        <taxon>Methanomicrobia</taxon>
        <taxon>Methanosarcinales</taxon>
        <taxon>Methanosarcinaceae</taxon>
        <taxon>Methanococcoides</taxon>
    </lineage>
</organism>
<keyword evidence="1" id="KW-1133">Transmembrane helix</keyword>
<comment type="caution">
    <text evidence="2">The sequence shown here is derived from an EMBL/GenBank/DDBJ whole genome shotgun (WGS) entry which is preliminary data.</text>
</comment>
<dbReference type="Proteomes" id="UP001396646">
    <property type="component" value="Unassembled WGS sequence"/>
</dbReference>
<feature type="transmembrane region" description="Helical" evidence="1">
    <location>
        <begin position="6"/>
        <end position="23"/>
    </location>
</feature>